<protein>
    <submittedName>
        <fullName evidence="2">Uncharacterized protein</fullName>
    </submittedName>
</protein>
<evidence type="ECO:0000256" key="1">
    <source>
        <dbReference type="SAM" id="MobiDB-lite"/>
    </source>
</evidence>
<dbReference type="OrthoDB" id="10565563at2759"/>
<dbReference type="EMBL" id="PVQB02000156">
    <property type="protein sequence ID" value="KAF4342182.1"/>
    <property type="molecule type" value="Genomic_DNA"/>
</dbReference>
<comment type="caution">
    <text evidence="2">The sequence shown here is derived from an EMBL/GenBank/DDBJ whole genome shotgun (WGS) entry which is preliminary data.</text>
</comment>
<evidence type="ECO:0000313" key="2">
    <source>
        <dbReference type="EMBL" id="KAF4342182.1"/>
    </source>
</evidence>
<evidence type="ECO:0000313" key="3">
    <source>
        <dbReference type="Proteomes" id="UP000730481"/>
    </source>
</evidence>
<feature type="compositionally biased region" description="Polar residues" evidence="1">
    <location>
        <begin position="135"/>
        <end position="149"/>
    </location>
</feature>
<proteinExistence type="predicted"/>
<feature type="region of interest" description="Disordered" evidence="1">
    <location>
        <begin position="135"/>
        <end position="222"/>
    </location>
</feature>
<name>A0A9P5AP56_9HYPO</name>
<feature type="compositionally biased region" description="Basic and acidic residues" evidence="1">
    <location>
        <begin position="188"/>
        <end position="202"/>
    </location>
</feature>
<gene>
    <name evidence="2" type="ORF">FBEOM_3915</name>
</gene>
<dbReference type="AlphaFoldDB" id="A0A9P5AP56"/>
<reference evidence="2" key="1">
    <citation type="journal article" date="2017" name="Mycologia">
        <title>Fusarium algeriense, sp. nov., a novel toxigenic crown rot pathogen of durum wheat from Algeria is nested in the Fusarium burgessii species complex.</title>
        <authorList>
            <person name="Laraba I."/>
            <person name="Keddad A."/>
            <person name="Boureghda H."/>
            <person name="Abdallah N."/>
            <person name="Vaughan M.M."/>
            <person name="Proctor R.H."/>
            <person name="Busman M."/>
            <person name="O'Donnell K."/>
        </authorList>
    </citation>
    <scope>NUCLEOTIDE SEQUENCE</scope>
    <source>
        <strain evidence="2">NRRL 25174</strain>
    </source>
</reference>
<organism evidence="2 3">
    <name type="scientific">Fusarium beomiforme</name>
    <dbReference type="NCBI Taxonomy" id="44412"/>
    <lineage>
        <taxon>Eukaryota</taxon>
        <taxon>Fungi</taxon>
        <taxon>Dikarya</taxon>
        <taxon>Ascomycota</taxon>
        <taxon>Pezizomycotina</taxon>
        <taxon>Sordariomycetes</taxon>
        <taxon>Hypocreomycetidae</taxon>
        <taxon>Hypocreales</taxon>
        <taxon>Nectriaceae</taxon>
        <taxon>Fusarium</taxon>
        <taxon>Fusarium burgessii species complex</taxon>
    </lineage>
</organism>
<dbReference type="Proteomes" id="UP000730481">
    <property type="component" value="Unassembled WGS sequence"/>
</dbReference>
<accession>A0A9P5AP56</accession>
<sequence length="222" mass="24734">MTRVSFSKDGPSAENGLAGYKLNFSEVAGRENQVEALEDFEVEEDRCSDHLEDDDYVDITDLNKTTKVTLDNKRRNVLIEGLADNYFLDIEEDEKEACAKTQEDVKGWMSRMAHGTKTKKENAAPQFFEQTTTVAATSKAPTGNDAPQSKNKHQVRKTDNPTSPEIPTLDDVSRRMAMKYAVMAGKKSSSDDQKPDNMKAAEDAMASATHFLKGNQRKDGKM</sequence>
<keyword evidence="3" id="KW-1185">Reference proteome</keyword>
<reference evidence="2" key="2">
    <citation type="submission" date="2020-02" db="EMBL/GenBank/DDBJ databases">
        <title>Identification and distribution of gene clusters putatively required for synthesis of sphingolipid metabolism inhibitors in phylogenetically diverse species of the filamentous fungus Fusarium.</title>
        <authorList>
            <person name="Kim H.-S."/>
            <person name="Busman M."/>
            <person name="Brown D.W."/>
            <person name="Divon H."/>
            <person name="Uhlig S."/>
            <person name="Proctor R.H."/>
        </authorList>
    </citation>
    <scope>NUCLEOTIDE SEQUENCE</scope>
    <source>
        <strain evidence="2">NRRL 25174</strain>
    </source>
</reference>